<evidence type="ECO:0000313" key="2">
    <source>
        <dbReference type="Proteomes" id="UP001446871"/>
    </source>
</evidence>
<reference evidence="1 2" key="1">
    <citation type="submission" date="2023-01" db="EMBL/GenBank/DDBJ databases">
        <title>Analysis of 21 Apiospora genomes using comparative genomics revels a genus with tremendous synthesis potential of carbohydrate active enzymes and secondary metabolites.</title>
        <authorList>
            <person name="Sorensen T."/>
        </authorList>
    </citation>
    <scope>NUCLEOTIDE SEQUENCE [LARGE SCALE GENOMIC DNA]</scope>
    <source>
        <strain evidence="1 2">CBS 83171</strain>
    </source>
</reference>
<keyword evidence="2" id="KW-1185">Reference proteome</keyword>
<organism evidence="1 2">
    <name type="scientific">Apiospora saccharicola</name>
    <dbReference type="NCBI Taxonomy" id="335842"/>
    <lineage>
        <taxon>Eukaryota</taxon>
        <taxon>Fungi</taxon>
        <taxon>Dikarya</taxon>
        <taxon>Ascomycota</taxon>
        <taxon>Pezizomycotina</taxon>
        <taxon>Sordariomycetes</taxon>
        <taxon>Xylariomycetidae</taxon>
        <taxon>Amphisphaeriales</taxon>
        <taxon>Apiosporaceae</taxon>
        <taxon>Apiospora</taxon>
    </lineage>
</organism>
<sequence length="104" mass="11199">MRSTGAPPTAGQVIVSTERKFWWDMPARPIHHKAMEAHMHHHTPTPTLGTTAANLPGAIAATGEKYCLRPRGLSPSRRPSQLSLLFVGHDCIMSTSAPPALPGQ</sequence>
<name>A0ABR1U485_9PEZI</name>
<proteinExistence type="predicted"/>
<protein>
    <submittedName>
        <fullName evidence="1">Uncharacterized protein</fullName>
    </submittedName>
</protein>
<gene>
    <name evidence="1" type="ORF">PG996_012074</name>
</gene>
<comment type="caution">
    <text evidence="1">The sequence shown here is derived from an EMBL/GenBank/DDBJ whole genome shotgun (WGS) entry which is preliminary data.</text>
</comment>
<accession>A0ABR1U485</accession>
<dbReference type="Proteomes" id="UP001446871">
    <property type="component" value="Unassembled WGS sequence"/>
</dbReference>
<dbReference type="EMBL" id="JAQQWM010000008">
    <property type="protein sequence ID" value="KAK8052773.1"/>
    <property type="molecule type" value="Genomic_DNA"/>
</dbReference>
<evidence type="ECO:0000313" key="1">
    <source>
        <dbReference type="EMBL" id="KAK8052773.1"/>
    </source>
</evidence>